<gene>
    <name evidence="1" type="ORF">EDI_271370</name>
</gene>
<dbReference type="VEuPathDB" id="AmoebaDB:EDI_271370"/>
<dbReference type="GeneID" id="5881456"/>
<dbReference type="RefSeq" id="XP_001736459.1">
    <property type="nucleotide sequence ID" value="XM_001736407.1"/>
</dbReference>
<name>B0EDU8_ENTDS</name>
<dbReference type="EMBL" id="DS548869">
    <property type="protein sequence ID" value="EDR27298.1"/>
    <property type="molecule type" value="Genomic_DNA"/>
</dbReference>
<dbReference type="AlphaFoldDB" id="B0EDU8"/>
<dbReference type="KEGG" id="edi:EDI_271370"/>
<reference evidence="2" key="1">
    <citation type="submission" date="2007-12" db="EMBL/GenBank/DDBJ databases">
        <title>Annotation of Entamoeba dispar SAW760.</title>
        <authorList>
            <person name="Lorenzi H."/>
            <person name="Inman J."/>
            <person name="Schobel S."/>
            <person name="Amedeo P."/>
            <person name="Caler E."/>
        </authorList>
    </citation>
    <scope>NUCLEOTIDE SEQUENCE [LARGE SCALE GENOMIC DNA]</scope>
    <source>
        <strain evidence="2">ATCC PRA-260 / SAW760</strain>
    </source>
</reference>
<sequence>MEGDLGYLLDSQFRRMKENEEEYKTVCIRINKIEIERKNVSKIIVGMISDETKEIVSEMRCIEIPESVVFNNKENEYEKKSLCICCINEEMKNKGIHINNYNIERIGIIPMNEIMYGRERIDSIRIRKVNNKQKTIKEVIEEEEMKQEKCQIEIGIGGTNNEMISFDEHEIKQYKEEKYIIFIKKIEGIKKIKQGRIEIESEGIIEMN</sequence>
<accession>B0EDU8</accession>
<keyword evidence="2" id="KW-1185">Reference proteome</keyword>
<evidence type="ECO:0000313" key="1">
    <source>
        <dbReference type="EMBL" id="EDR27298.1"/>
    </source>
</evidence>
<protein>
    <submittedName>
        <fullName evidence="1">Uncharacterized protein</fullName>
    </submittedName>
</protein>
<evidence type="ECO:0000313" key="2">
    <source>
        <dbReference type="Proteomes" id="UP000008076"/>
    </source>
</evidence>
<proteinExistence type="predicted"/>
<dbReference type="Proteomes" id="UP000008076">
    <property type="component" value="Unassembled WGS sequence"/>
</dbReference>
<organism evidence="2">
    <name type="scientific">Entamoeba dispar (strain ATCC PRA-260 / SAW760)</name>
    <dbReference type="NCBI Taxonomy" id="370354"/>
    <lineage>
        <taxon>Eukaryota</taxon>
        <taxon>Amoebozoa</taxon>
        <taxon>Evosea</taxon>
        <taxon>Archamoebae</taxon>
        <taxon>Mastigamoebida</taxon>
        <taxon>Entamoebidae</taxon>
        <taxon>Entamoeba</taxon>
    </lineage>
</organism>